<accession>A0A378VV51</accession>
<proteinExistence type="predicted"/>
<dbReference type="EMBL" id="UGRI01000001">
    <property type="protein sequence ID" value="SUA20917.1"/>
    <property type="molecule type" value="Genomic_DNA"/>
</dbReference>
<organism evidence="1">
    <name type="scientific">Neisseria gonorrhoeae</name>
    <dbReference type="NCBI Taxonomy" id="485"/>
    <lineage>
        <taxon>Bacteria</taxon>
        <taxon>Pseudomonadati</taxon>
        <taxon>Pseudomonadota</taxon>
        <taxon>Betaproteobacteria</taxon>
        <taxon>Neisseriales</taxon>
        <taxon>Neisseriaceae</taxon>
        <taxon>Neisseria</taxon>
    </lineage>
</organism>
<name>A0A378VV51_NEIGO</name>
<sequence>MAGSRFFIAGIFNPIPFSRVKFYFFTSPNRTCGLCYGKGSLGCCSYIRMGISPLSGGIDAVFYRKGTVL</sequence>
<gene>
    <name evidence="1" type="ORF">NCTC11421_01022</name>
</gene>
<protein>
    <submittedName>
        <fullName evidence="1">Uncharacterized protein</fullName>
    </submittedName>
</protein>
<dbReference type="AlphaFoldDB" id="A0A378VV51"/>
<evidence type="ECO:0000313" key="1">
    <source>
        <dbReference type="EMBL" id="SUA20917.1"/>
    </source>
</evidence>
<reference evidence="1" key="1">
    <citation type="submission" date="2018-06" db="EMBL/GenBank/DDBJ databases">
        <authorList>
            <consortium name="Pathogen Informatics"/>
            <person name="Doyle S."/>
        </authorList>
    </citation>
    <scope>NUCLEOTIDE SEQUENCE [LARGE SCALE GENOMIC DNA]</scope>
    <source>
        <strain evidence="1">NCTC11421</strain>
    </source>
</reference>